<protein>
    <submittedName>
        <fullName evidence="1">SFRICE_019968</fullName>
    </submittedName>
</protein>
<evidence type="ECO:0000313" key="1">
    <source>
        <dbReference type="EMBL" id="SOQ58710.1"/>
    </source>
</evidence>
<reference evidence="1" key="1">
    <citation type="submission" date="2016-07" db="EMBL/GenBank/DDBJ databases">
        <authorList>
            <person name="Bretaudeau A."/>
        </authorList>
    </citation>
    <scope>NUCLEOTIDE SEQUENCE</scope>
    <source>
        <strain evidence="1">Rice</strain>
        <tissue evidence="1">Whole body</tissue>
    </source>
</reference>
<gene>
    <name evidence="1" type="ORF">SFRICE_019968</name>
</gene>
<name>A0A2H1X022_SPOFR</name>
<sequence>MDRLDRSDTTASQKTDVKQRLCCVSLSQVTGGNYHPFQSSSPIPQQPLKGQQRNCNASDCLVVGRVFASTTADDKGSLVRFPGRGNLAFMLMSAQLNQLHICFKI</sequence>
<organism evidence="1">
    <name type="scientific">Spodoptera frugiperda</name>
    <name type="common">Fall armyworm</name>
    <dbReference type="NCBI Taxonomy" id="7108"/>
    <lineage>
        <taxon>Eukaryota</taxon>
        <taxon>Metazoa</taxon>
        <taxon>Ecdysozoa</taxon>
        <taxon>Arthropoda</taxon>
        <taxon>Hexapoda</taxon>
        <taxon>Insecta</taxon>
        <taxon>Pterygota</taxon>
        <taxon>Neoptera</taxon>
        <taxon>Endopterygota</taxon>
        <taxon>Lepidoptera</taxon>
        <taxon>Glossata</taxon>
        <taxon>Ditrysia</taxon>
        <taxon>Noctuoidea</taxon>
        <taxon>Noctuidae</taxon>
        <taxon>Amphipyrinae</taxon>
        <taxon>Spodoptera</taxon>
    </lineage>
</organism>
<dbReference type="EMBL" id="ODYU01012416">
    <property type="protein sequence ID" value="SOQ58710.1"/>
    <property type="molecule type" value="Genomic_DNA"/>
</dbReference>
<dbReference type="AlphaFoldDB" id="A0A2H1X022"/>
<accession>A0A2H1X022</accession>
<proteinExistence type="predicted"/>